<evidence type="ECO:0000259" key="2">
    <source>
        <dbReference type="PROSITE" id="PS50954"/>
    </source>
</evidence>
<dbReference type="SMART" id="SM00540">
    <property type="entry name" value="LEM"/>
    <property type="match status" value="1"/>
</dbReference>
<dbReference type="Gene3D" id="1.10.720.40">
    <property type="match status" value="1"/>
</dbReference>
<evidence type="ECO:0000313" key="3">
    <source>
        <dbReference type="EMBL" id="KAI5612344.1"/>
    </source>
</evidence>
<dbReference type="SUPFAM" id="SSF63451">
    <property type="entry name" value="LEM domain"/>
    <property type="match status" value="1"/>
</dbReference>
<dbReference type="Proteomes" id="UP001205998">
    <property type="component" value="Unassembled WGS sequence"/>
</dbReference>
<dbReference type="InterPro" id="IPR003887">
    <property type="entry name" value="LEM_dom"/>
</dbReference>
<evidence type="ECO:0000313" key="4">
    <source>
        <dbReference type="Proteomes" id="UP001205998"/>
    </source>
</evidence>
<dbReference type="PROSITE" id="PS50954">
    <property type="entry name" value="LEM"/>
    <property type="match status" value="1"/>
</dbReference>
<proteinExistence type="predicted"/>
<dbReference type="AlphaFoldDB" id="A0AAD5FE77"/>
<sequence length="70" mass="8167">MASLSFKSSDELCKLLDEYGINHGPIVDSTRKLYEKKLSDAMAKKTNRPSDKTYYREEEEEITLVRYHPP</sequence>
<evidence type="ECO:0000256" key="1">
    <source>
        <dbReference type="SAM" id="MobiDB-lite"/>
    </source>
</evidence>
<feature type="domain" description="LEM" evidence="2">
    <location>
        <begin position="1"/>
        <end position="45"/>
    </location>
</feature>
<dbReference type="Pfam" id="PF03020">
    <property type="entry name" value="LEM"/>
    <property type="match status" value="1"/>
</dbReference>
<feature type="compositionally biased region" description="Basic and acidic residues" evidence="1">
    <location>
        <begin position="44"/>
        <end position="56"/>
    </location>
</feature>
<accession>A0AAD5FE77</accession>
<gene>
    <name evidence="3" type="ORF">C0J50_1012</name>
</gene>
<comment type="caution">
    <text evidence="3">The sequence shown here is derived from an EMBL/GenBank/DDBJ whole genome shotgun (WGS) entry which is preliminary data.</text>
</comment>
<reference evidence="3" key="1">
    <citation type="submission" date="2018-07" db="EMBL/GenBank/DDBJ databases">
        <title>Comparative genomics of catfishes provides insights into carnivory and benthic adaptation.</title>
        <authorList>
            <person name="Zhang Y."/>
            <person name="Wang D."/>
            <person name="Peng Z."/>
            <person name="Zheng S."/>
            <person name="Shao F."/>
            <person name="Tao W."/>
        </authorList>
    </citation>
    <scope>NUCLEOTIDE SEQUENCE</scope>
    <source>
        <strain evidence="3">Chongqing</strain>
    </source>
</reference>
<dbReference type="EMBL" id="MU564352">
    <property type="protein sequence ID" value="KAI5612344.1"/>
    <property type="molecule type" value="Genomic_DNA"/>
</dbReference>
<dbReference type="PANTHER" id="PTHR12019:SF5">
    <property type="entry name" value="EMERIN (EMERY-DREIFUSS MUSCULAR DYSTROPHY)"/>
    <property type="match status" value="1"/>
</dbReference>
<feature type="non-terminal residue" evidence="3">
    <location>
        <position position="1"/>
    </location>
</feature>
<dbReference type="InterPro" id="IPR011015">
    <property type="entry name" value="LEM/LEM-like_dom_sf"/>
</dbReference>
<dbReference type="InterPro" id="IPR051656">
    <property type="entry name" value="LEM_domain"/>
</dbReference>
<dbReference type="FunFam" id="1.10.720.40:FF:000001">
    <property type="entry name" value="LEM domain containing 2, isoform CRA_a"/>
    <property type="match status" value="1"/>
</dbReference>
<feature type="region of interest" description="Disordered" evidence="1">
    <location>
        <begin position="44"/>
        <end position="70"/>
    </location>
</feature>
<protein>
    <submittedName>
        <fullName evidence="3">Emerin isoform X1</fullName>
    </submittedName>
</protein>
<organism evidence="3 4">
    <name type="scientific">Silurus asotus</name>
    <name type="common">Amur catfish</name>
    <name type="synonym">Parasilurus asotus</name>
    <dbReference type="NCBI Taxonomy" id="30991"/>
    <lineage>
        <taxon>Eukaryota</taxon>
        <taxon>Metazoa</taxon>
        <taxon>Chordata</taxon>
        <taxon>Craniata</taxon>
        <taxon>Vertebrata</taxon>
        <taxon>Euteleostomi</taxon>
        <taxon>Actinopterygii</taxon>
        <taxon>Neopterygii</taxon>
        <taxon>Teleostei</taxon>
        <taxon>Ostariophysi</taxon>
        <taxon>Siluriformes</taxon>
        <taxon>Siluridae</taxon>
        <taxon>Silurus</taxon>
    </lineage>
</organism>
<name>A0AAD5FE77_SILAS</name>
<dbReference type="PANTHER" id="PTHR12019">
    <property type="entry name" value="LAMINA-ASSOCIATED POLYPEPTIDE THYMOPOIETIN"/>
    <property type="match status" value="1"/>
</dbReference>
<keyword evidence="4" id="KW-1185">Reference proteome</keyword>